<dbReference type="InterPro" id="IPR027417">
    <property type="entry name" value="P-loop_NTPase"/>
</dbReference>
<proteinExistence type="predicted"/>
<dbReference type="EMBL" id="CP006988">
    <property type="protein sequence ID" value="AIC29763.1"/>
    <property type="molecule type" value="Genomic_DNA"/>
</dbReference>
<sequence>MTYSGFQIRHLSFHGSGKEPAVVSFQSGLNVVYGASDTGKSYIVEAIDFMLGGKGPLPDIPQANGYDRVLLAIAFNDGSESTLLRSMSGGQFQAFEGLHTSIPDAEGSPLGEIHNERDETNLSSFLLSKIGLSGKRIKKNAKDETQALSFRNIARLAIVNEEEIIQKRSPLSDGNYTANTANTSVFTMLLTGVDDTALLSRKSTSAEDQKRLAQIDLLDQLIADAQKRITTISGSRDELSDQEERLTRAMDNRAEQLAFTEEKFKAISSKRRAIIQKLEITNDRYTEIATLLDRFNLLRDHYVSDYERLLGIREAGSFFSVLQQEVCPTCGASPDHHDPGAVCHGDVAVTVAAAEAEMKKIESRQSELATTIAALNAEAQSIRKSLPNMRNSLSELSIEIETVVSPDLRRQRATYKELADKGANVREALGLFSNLNDLTSRKANLERQNEGGAGDATSNNRLTNTVVAPFAERVESVLRQWGFPAVEHVHFDTTAKDLVVSGKARTSYGKGLRAITQSAFTISLMQYCADNDLPHPGIVVLDSPLLSYREPDSAEDDLSDTNLNGNFYRYLLGLESNRQAIIVENMDPPSDVELGNRVVHFSGMADEGRFGLFPL</sequence>
<name>A0A060I3N8_RHIET</name>
<dbReference type="Proteomes" id="UP000027180">
    <property type="component" value="Plasmid pRetIE4771b"/>
</dbReference>
<reference evidence="2 3" key="1">
    <citation type="submission" date="2013-12" db="EMBL/GenBank/DDBJ databases">
        <title>Complete genome sequence of Rhizobium etli bv. mimosae IE4771.</title>
        <authorList>
            <person name="Bustos P."/>
            <person name="Santamaria R.I."/>
            <person name="Lozano L."/>
            <person name="Ormeno-Orrillo E."/>
            <person name="Rogel M.A."/>
            <person name="Romero D."/>
            <person name="Cevallos M.A."/>
            <person name="Martinez-Romero E."/>
            <person name="Gonzalez V."/>
        </authorList>
    </citation>
    <scope>NUCLEOTIDE SEQUENCE [LARGE SCALE GENOMIC DNA]</scope>
    <source>
        <strain evidence="2 3">IE4771</strain>
        <plasmid evidence="3">Plasmid pRetIE4771b</plasmid>
    </source>
</reference>
<dbReference type="KEGG" id="rei:IE4771_PB00028"/>
<dbReference type="RefSeq" id="WP_040140268.1">
    <property type="nucleotide sequence ID" value="NZ_CP006988.1"/>
</dbReference>
<accession>A0A060I3N8</accession>
<dbReference type="Gene3D" id="1.10.287.1490">
    <property type="match status" value="1"/>
</dbReference>
<gene>
    <name evidence="2" type="ORF">IE4771_PB00028</name>
</gene>
<organism evidence="2 3">
    <name type="scientific">Rhizobium etli bv. mimosae str. IE4771</name>
    <dbReference type="NCBI Taxonomy" id="1432050"/>
    <lineage>
        <taxon>Bacteria</taxon>
        <taxon>Pseudomonadati</taxon>
        <taxon>Pseudomonadota</taxon>
        <taxon>Alphaproteobacteria</taxon>
        <taxon>Hyphomicrobiales</taxon>
        <taxon>Rhizobiaceae</taxon>
        <taxon>Rhizobium/Agrobacterium group</taxon>
        <taxon>Rhizobium</taxon>
    </lineage>
</organism>
<dbReference type="Gene3D" id="3.40.50.300">
    <property type="entry name" value="P-loop containing nucleotide triphosphate hydrolases"/>
    <property type="match status" value="1"/>
</dbReference>
<evidence type="ECO:0000313" key="3">
    <source>
        <dbReference type="Proteomes" id="UP000027180"/>
    </source>
</evidence>
<geneLocation type="plasmid" evidence="2 3">
    <name>pRetIE4771b</name>
</geneLocation>
<evidence type="ECO:0000313" key="2">
    <source>
        <dbReference type="EMBL" id="AIC29763.1"/>
    </source>
</evidence>
<dbReference type="OrthoDB" id="975794at2"/>
<dbReference type="AlphaFoldDB" id="A0A060I3N8"/>
<feature type="coiled-coil region" evidence="1">
    <location>
        <begin position="351"/>
        <end position="378"/>
    </location>
</feature>
<dbReference type="HOGENOM" id="CLU_029836_1_0_5"/>
<keyword evidence="2" id="KW-0614">Plasmid</keyword>
<evidence type="ECO:0000256" key="1">
    <source>
        <dbReference type="SAM" id="Coils"/>
    </source>
</evidence>
<dbReference type="SUPFAM" id="SSF52540">
    <property type="entry name" value="P-loop containing nucleoside triphosphate hydrolases"/>
    <property type="match status" value="1"/>
</dbReference>
<protein>
    <submittedName>
        <fullName evidence="2">Uncharacterized protein</fullName>
    </submittedName>
</protein>
<keyword evidence="1" id="KW-0175">Coiled coil</keyword>